<evidence type="ECO:0000256" key="1">
    <source>
        <dbReference type="SAM" id="MobiDB-lite"/>
    </source>
</evidence>
<sequence>MTEHRESQGRDLGAPPASAAPSAGERHLAWPAAVTLTAMAPLAGCGGGGGDPAPAPAPTDDPQVLAGTTALLPEEDAARFLGQAALSAPMAEVTRLVNGGLNYKAWLDEQFAKPARTDSATALNGRTAFQLALDQGALALDASGQNYAHIGGDFGLDSALWFRLITSDDVLRQRIVLALSEIFVVSQRNMPIPWGHMACLAYWDLLEKHCFGTFRELIEAITLSPAMGTYLSLRGSQKADAGGRRPDENFARELLQLFTIGLVRLDDGGQPAGGETYGIQDVTELARALTGWDFDRPTPPSYTLGTLPDYTRRPMTLVADRHDDDAKAFLGLTLPAGAGGAQDLKAALDGICAHPNVAPFFARQLIQRLVSSNPEPVHVQRVTRVFRDTGGDLKAVIRAVLMDPLARRALSGTAAVRRSKLREPMLRFVQWARLVQLRSTDNRWSVGDLSASDRLGQSPLRSPSVFNFFRPGYVPLNSGVSADGFVAPEFQITNESTVIGYANFMLTHIAGSPQQGLVVDYSDWLPLASDPAKLVDRLNLQLSGRALAAASVDLVTRAVRSLPATSAEQQLRRVQMAFYLMLVSPDYLVQR</sequence>
<proteinExistence type="predicted"/>
<dbReference type="InterPro" id="IPR014917">
    <property type="entry name" value="DUF1800"/>
</dbReference>
<name>A0A4R6R591_9BURK</name>
<feature type="region of interest" description="Disordered" evidence="1">
    <location>
        <begin position="1"/>
        <end position="26"/>
    </location>
</feature>
<dbReference type="PANTHER" id="PTHR43737:SF1">
    <property type="entry name" value="DUF1501 DOMAIN-CONTAINING PROTEIN"/>
    <property type="match status" value="1"/>
</dbReference>
<organism evidence="2 3">
    <name type="scientific">Aquabacterium commune</name>
    <dbReference type="NCBI Taxonomy" id="70586"/>
    <lineage>
        <taxon>Bacteria</taxon>
        <taxon>Pseudomonadati</taxon>
        <taxon>Pseudomonadota</taxon>
        <taxon>Betaproteobacteria</taxon>
        <taxon>Burkholderiales</taxon>
        <taxon>Aquabacterium</taxon>
    </lineage>
</organism>
<dbReference type="PANTHER" id="PTHR43737">
    <property type="entry name" value="BLL7424 PROTEIN"/>
    <property type="match status" value="1"/>
</dbReference>
<dbReference type="EMBL" id="SNXW01000009">
    <property type="protein sequence ID" value="TDP80969.1"/>
    <property type="molecule type" value="Genomic_DNA"/>
</dbReference>
<dbReference type="AlphaFoldDB" id="A0A4R6R591"/>
<evidence type="ECO:0000313" key="3">
    <source>
        <dbReference type="Proteomes" id="UP000294593"/>
    </source>
</evidence>
<evidence type="ECO:0000313" key="2">
    <source>
        <dbReference type="EMBL" id="TDP80969.1"/>
    </source>
</evidence>
<gene>
    <name evidence="2" type="ORF">EV672_1098</name>
</gene>
<keyword evidence="3" id="KW-1185">Reference proteome</keyword>
<reference evidence="2 3" key="1">
    <citation type="submission" date="2019-03" db="EMBL/GenBank/DDBJ databases">
        <title>Genomic Encyclopedia of Type Strains, Phase IV (KMG-IV): sequencing the most valuable type-strain genomes for metagenomic binning, comparative biology and taxonomic classification.</title>
        <authorList>
            <person name="Goeker M."/>
        </authorList>
    </citation>
    <scope>NUCLEOTIDE SEQUENCE [LARGE SCALE GENOMIC DNA]</scope>
    <source>
        <strain evidence="2 3">DSM 11901</strain>
    </source>
</reference>
<dbReference type="Pfam" id="PF08811">
    <property type="entry name" value="DUF1800"/>
    <property type="match status" value="1"/>
</dbReference>
<protein>
    <submittedName>
        <fullName evidence="2">Uncharacterized protein DUF1800</fullName>
    </submittedName>
</protein>
<feature type="compositionally biased region" description="Low complexity" evidence="1">
    <location>
        <begin position="14"/>
        <end position="23"/>
    </location>
</feature>
<feature type="region of interest" description="Disordered" evidence="1">
    <location>
        <begin position="45"/>
        <end position="64"/>
    </location>
</feature>
<comment type="caution">
    <text evidence="2">The sequence shown here is derived from an EMBL/GenBank/DDBJ whole genome shotgun (WGS) entry which is preliminary data.</text>
</comment>
<dbReference type="RefSeq" id="WP_166643588.1">
    <property type="nucleotide sequence ID" value="NZ_SNXW01000009.1"/>
</dbReference>
<dbReference type="Proteomes" id="UP000294593">
    <property type="component" value="Unassembled WGS sequence"/>
</dbReference>
<accession>A0A4R6R591</accession>